<feature type="binding site" evidence="10">
    <location>
        <position position="283"/>
    </location>
    <ligand>
        <name>[Ni-Fe-S] cluster</name>
        <dbReference type="ChEBI" id="CHEBI:60400"/>
    </ligand>
</feature>
<keyword evidence="6 10" id="KW-0408">Iron</keyword>
<feature type="domain" description="CO dehydrogenase/acetyl-CoA synthase complex beta subunit C-terminal" evidence="11">
    <location>
        <begin position="171"/>
        <end position="400"/>
    </location>
</feature>
<feature type="binding site" evidence="10">
    <location>
        <position position="195"/>
    </location>
    <ligand>
        <name>[Ni-Fe-S] cluster</name>
        <dbReference type="ChEBI" id="CHEBI:60400"/>
    </ligand>
</feature>
<dbReference type="AlphaFoldDB" id="A0A1F2P8F2"/>
<comment type="subunit">
    <text evidence="9 10">Monomer. The ACDS complex is made up of alpha, epsilon, beta, gamma and delta chains with a probable stoichiometry of (alpha(2)epsilon(2))(4)-beta(8)-(gamma(1)delta(1))(8).</text>
</comment>
<dbReference type="HAMAP" id="MF_01138">
    <property type="entry name" value="CdhC"/>
    <property type="match status" value="1"/>
</dbReference>
<accession>A0A1F2P8F2</accession>
<dbReference type="Gene3D" id="3.40.1470.10">
    <property type="entry name" value="Bifunctional carbon monoxide dehydrogenase/acetyl-coa synthase(codh/acs), Chain M, domain 5"/>
    <property type="match status" value="1"/>
</dbReference>
<dbReference type="PATRIC" id="fig|1838285.3.peg.1608"/>
<dbReference type="GO" id="GO:0006084">
    <property type="term" value="P:acetyl-CoA metabolic process"/>
    <property type="evidence" value="ECO:0007669"/>
    <property type="project" value="InterPro"/>
</dbReference>
<dbReference type="Gene3D" id="3.30.1650.10">
    <property type="entry name" value="Bifunctional carbon monoxide dehydrogenase/acetyl-coa synthase(codh/acs), Chain M, domain 3"/>
    <property type="match status" value="1"/>
</dbReference>
<dbReference type="Pfam" id="PF19436">
    <property type="entry name" value="ACS_CODH_B_C"/>
    <property type="match status" value="1"/>
</dbReference>
<comment type="catalytic activity">
    <reaction evidence="10">
        <text>Co(I)-[corrinoid Fe-S protein] + acetyl-CoA + H(+) = methyl-Co(III)-[corrinoid Fe-S protein] + CO + CoA</text>
        <dbReference type="Rhea" id="RHEA:45212"/>
        <dbReference type="Rhea" id="RHEA-COMP:11110"/>
        <dbReference type="Rhea" id="RHEA-COMP:11111"/>
        <dbReference type="ChEBI" id="CHEBI:15378"/>
        <dbReference type="ChEBI" id="CHEBI:17245"/>
        <dbReference type="ChEBI" id="CHEBI:57287"/>
        <dbReference type="ChEBI" id="CHEBI:57288"/>
        <dbReference type="ChEBI" id="CHEBI:85033"/>
        <dbReference type="ChEBI" id="CHEBI:85035"/>
        <dbReference type="EC" id="2.3.1.169"/>
    </reaction>
</comment>
<dbReference type="Proteomes" id="UP000186940">
    <property type="component" value="Unassembled WGS sequence"/>
</dbReference>
<evidence type="ECO:0000256" key="5">
    <source>
        <dbReference type="ARBA" id="ARBA00022723"/>
    </source>
</evidence>
<dbReference type="EC" id="2.3.1.169" evidence="10"/>
<keyword evidence="8 10" id="KW-0012">Acyltransferase</keyword>
<dbReference type="InterPro" id="IPR004461">
    <property type="entry name" value="CO_DH/Ac-CoA_synth_bsu"/>
</dbReference>
<keyword evidence="3 10" id="KW-0533">Nickel</keyword>
<dbReference type="InterPro" id="IPR045822">
    <property type="entry name" value="ACS_CODH_B_C"/>
</dbReference>
<evidence type="ECO:0000256" key="10">
    <source>
        <dbReference type="HAMAP-Rule" id="MF_01138"/>
    </source>
</evidence>
<dbReference type="PANTHER" id="PTHR42281">
    <property type="match status" value="1"/>
</dbReference>
<sequence>MAEEFPFEISPMYEGERVRKGDMYVELGGSTKDGFELVQVVDDPNEVEDGKVTIIGPDILDMKEGEAYPYGMIYKVAGEKLEKDLEAVLERRHHEFQPYMQGYMHLNQRYDIWVRISKDMIKNGLKSFEQIAKATMMLYKNELPFIEKMEAIYITDEEKVKEELAKAMEIYRARDERARAMHDEDADVFYGCTLCQAFAPTSVCVVTPDRTSLCGAMTWFDCRAAAKVDPEGPNFPIEKGECLDELKGEYTGVNEKAVELSGGEYDRIMLYTFMEYPHTSCGCFEVIGFYMPEVQAIGWVDRNFPAATPNGLPFSSMAGQAGGGKQTLGFLGIGIQYFFSPKFLQGEGGWTTTAWMPKALKDRVLEAIPEDMRDKIATEEDVTDITQLMEFMKKVNHPMVAKWAAEEEEEVEEAAEAAAPEAAAMPQMPMMQPGMMPQMQLPAFAPSGGAAGGIKLVLKNANIKVEKIILKKKE</sequence>
<dbReference type="STRING" id="1838285.SCAL_001584"/>
<dbReference type="GO" id="GO:0016407">
    <property type="term" value="F:acetyltransferase activity"/>
    <property type="evidence" value="ECO:0007669"/>
    <property type="project" value="UniProtKB-UniRule"/>
</dbReference>
<keyword evidence="5 10" id="KW-0479">Metal-binding</keyword>
<dbReference type="GO" id="GO:0016151">
    <property type="term" value="F:nickel cation binding"/>
    <property type="evidence" value="ECO:0007669"/>
    <property type="project" value="UniProtKB-UniRule"/>
</dbReference>
<dbReference type="GO" id="GO:0043885">
    <property type="term" value="F:anaerobic carbon-monoxide dehydrogenase activity"/>
    <property type="evidence" value="ECO:0007669"/>
    <property type="project" value="InterPro"/>
</dbReference>
<evidence type="ECO:0000256" key="2">
    <source>
        <dbReference type="ARBA" id="ARBA00006862"/>
    </source>
</evidence>
<keyword evidence="7 10" id="KW-0411">Iron-sulfur</keyword>
<dbReference type="GO" id="GO:0005506">
    <property type="term" value="F:iron ion binding"/>
    <property type="evidence" value="ECO:0007669"/>
    <property type="project" value="UniProtKB-UniRule"/>
</dbReference>
<comment type="caution">
    <text evidence="12">The sequence shown here is derived from an EMBL/GenBank/DDBJ whole genome shotgun (WGS) entry which is preliminary data.</text>
</comment>
<organism evidence="12 13">
    <name type="scientific">Candidatus Syntropharchaeum caldarium</name>
    <dbReference type="NCBI Taxonomy" id="1838285"/>
    <lineage>
        <taxon>Archaea</taxon>
        <taxon>Methanobacteriati</taxon>
        <taxon>Methanobacteriota</taxon>
        <taxon>Stenosarchaea group</taxon>
        <taxon>Methanomicrobia</taxon>
        <taxon>Methanosarcinales</taxon>
        <taxon>ANME-2 cluster</taxon>
        <taxon>Candidatus Syntropharchaeum</taxon>
    </lineage>
</organism>
<evidence type="ECO:0000313" key="13">
    <source>
        <dbReference type="Proteomes" id="UP000186940"/>
    </source>
</evidence>
<evidence type="ECO:0000256" key="1">
    <source>
        <dbReference type="ARBA" id="ARBA00004905"/>
    </source>
</evidence>
<dbReference type="InterPro" id="IPR023432">
    <property type="entry name" value="CO_DH/Ac-CoA_synth_bsu_arc"/>
</dbReference>
<gene>
    <name evidence="10" type="primary">cdhC</name>
    <name evidence="12" type="ORF">SCAL_001584</name>
</gene>
<dbReference type="GO" id="GO:0019385">
    <property type="term" value="P:methanogenesis, from acetate"/>
    <property type="evidence" value="ECO:0007669"/>
    <property type="project" value="UniProtKB-UniPathway"/>
</dbReference>
<feature type="binding site" evidence="10">
    <location>
        <position position="192"/>
    </location>
    <ligand>
        <name>[Ni-Fe-S] cluster</name>
        <dbReference type="ChEBI" id="CHEBI:60400"/>
    </ligand>
</feature>
<evidence type="ECO:0000256" key="6">
    <source>
        <dbReference type="ARBA" id="ARBA00023004"/>
    </source>
</evidence>
<dbReference type="GO" id="GO:0043884">
    <property type="term" value="F:CO-methylating acetyl-CoA synthase activity"/>
    <property type="evidence" value="ECO:0007669"/>
    <property type="project" value="UniProtKB-EC"/>
</dbReference>
<evidence type="ECO:0000256" key="4">
    <source>
        <dbReference type="ARBA" id="ARBA00022679"/>
    </source>
</evidence>
<evidence type="ECO:0000256" key="8">
    <source>
        <dbReference type="ARBA" id="ARBA00023315"/>
    </source>
</evidence>
<dbReference type="EMBL" id="LYOS01000005">
    <property type="protein sequence ID" value="OFV67315.1"/>
    <property type="molecule type" value="Genomic_DNA"/>
</dbReference>
<comment type="similarity">
    <text evidence="2 10">Belongs to the CdhC family.</text>
</comment>
<dbReference type="InterPro" id="IPR011254">
    <property type="entry name" value="Prismane-like_sf"/>
</dbReference>
<dbReference type="NCBIfam" id="TIGR00316">
    <property type="entry name" value="cdhC"/>
    <property type="match status" value="1"/>
</dbReference>
<evidence type="ECO:0000313" key="12">
    <source>
        <dbReference type="EMBL" id="OFV67315.1"/>
    </source>
</evidence>
<dbReference type="NCBIfam" id="NF003379">
    <property type="entry name" value="PRK04456.1"/>
    <property type="match status" value="1"/>
</dbReference>
<dbReference type="Gene3D" id="3.40.970.20">
    <property type="entry name" value="Carbon monoxide dehydrogenase alpha subunit. Chain D, domain 4"/>
    <property type="match status" value="1"/>
</dbReference>
<dbReference type="PANTHER" id="PTHR42281:SF1">
    <property type="entry name" value="ACETYL-COA DECARBONYLASE_SYNTHASE COMPLEX SUBUNIT BETA 1"/>
    <property type="match status" value="1"/>
</dbReference>
<comment type="cofactor">
    <cofactor evidence="10">
        <name>[Ni-Fe-S] cluster</name>
        <dbReference type="ChEBI" id="CHEBI:60400"/>
    </cofactor>
    <text evidence="10">Binds 1 [Ni-Fe-S] cluster.</text>
</comment>
<comment type="function">
    <text evidence="10">Part of a complex that catalyzes the reversible cleavage of acetyl-CoA, allowing autotrophic growth from CO(2). The alpha-epsilon complex generates CO from CO(2), while the beta subunit (this protein) combines the CO with CoA and a methyl group to form acetyl-CoA. The methyl group, which is incorporated into acetyl-CoA, is transferred to the beta subunit by a corrinoid iron-sulfur protein (the gamma-delta complex).</text>
</comment>
<evidence type="ECO:0000259" key="11">
    <source>
        <dbReference type="Pfam" id="PF19436"/>
    </source>
</evidence>
<keyword evidence="4 10" id="KW-0808">Transferase</keyword>
<dbReference type="InterPro" id="IPR038571">
    <property type="entry name" value="CO_DH/Ac-CoA_synth_bsu_3_sf"/>
</dbReference>
<evidence type="ECO:0000256" key="7">
    <source>
        <dbReference type="ARBA" id="ARBA00023014"/>
    </source>
</evidence>
<comment type="pathway">
    <text evidence="1">One-carbon metabolism; methanogenesis from acetate.</text>
</comment>
<dbReference type="Pfam" id="PF03598">
    <property type="entry name" value="CdhC"/>
    <property type="match status" value="1"/>
</dbReference>
<dbReference type="SUPFAM" id="SSF56821">
    <property type="entry name" value="Prismane protein-like"/>
    <property type="match status" value="1"/>
</dbReference>
<evidence type="ECO:0000256" key="3">
    <source>
        <dbReference type="ARBA" id="ARBA00022596"/>
    </source>
</evidence>
<evidence type="ECO:0000256" key="9">
    <source>
        <dbReference type="ARBA" id="ARBA00025865"/>
    </source>
</evidence>
<reference evidence="12" key="1">
    <citation type="submission" date="2016-05" db="EMBL/GenBank/DDBJ databases">
        <title>Microbial consortia oxidize butane by reversing methanogenesis.</title>
        <authorList>
            <person name="Laso-Perez R."/>
            <person name="Richter M."/>
            <person name="Wegener G."/>
            <person name="Musat F."/>
        </authorList>
    </citation>
    <scope>NUCLEOTIDE SEQUENCE [LARGE SCALE GENOMIC DNA]</scope>
    <source>
        <strain evidence="12">BOX2</strain>
    </source>
</reference>
<proteinExistence type="inferred from homology"/>
<keyword evidence="13" id="KW-1185">Reference proteome</keyword>
<dbReference type="GO" id="GO:0051536">
    <property type="term" value="F:iron-sulfur cluster binding"/>
    <property type="evidence" value="ECO:0007669"/>
    <property type="project" value="UniProtKB-KW"/>
</dbReference>
<feature type="binding site" evidence="10">
    <location>
        <position position="281"/>
    </location>
    <ligand>
        <name>[Ni-Fe-S] cluster</name>
        <dbReference type="ChEBI" id="CHEBI:60400"/>
    </ligand>
</feature>
<name>A0A1F2P8F2_9EURY</name>
<protein>
    <recommendedName>
        <fullName evidence="10">Acetyl-CoA decarbonylase/synthase complex subunit beta</fullName>
        <shortName evidence="10">ACDS complex subunit beta</shortName>
        <ecNumber evidence="10">2.3.1.169</ecNumber>
    </recommendedName>
    <alternativeName>
        <fullName evidence="10">ACDS complex acyltransferase</fullName>
    </alternativeName>
</protein>
<dbReference type="UniPathway" id="UPA00642"/>